<evidence type="ECO:0000313" key="3">
    <source>
        <dbReference type="Proteomes" id="UP000187134"/>
    </source>
</evidence>
<dbReference type="Proteomes" id="UP000187134">
    <property type="component" value="Unassembled WGS sequence"/>
</dbReference>
<dbReference type="AlphaFoldDB" id="A0A1R1BZ06"/>
<organism evidence="2 3">
    <name type="scientific">Paenibacillus amylolyticus</name>
    <dbReference type="NCBI Taxonomy" id="1451"/>
    <lineage>
        <taxon>Bacteria</taxon>
        <taxon>Bacillati</taxon>
        <taxon>Bacillota</taxon>
        <taxon>Bacilli</taxon>
        <taxon>Bacillales</taxon>
        <taxon>Paenibacillaceae</taxon>
        <taxon>Paenibacillus</taxon>
    </lineage>
</organism>
<dbReference type="EMBL" id="MRTJ01000002">
    <property type="protein sequence ID" value="OMF15039.1"/>
    <property type="molecule type" value="Genomic_DNA"/>
</dbReference>
<proteinExistence type="predicted"/>
<accession>A0A1R1BZ06</accession>
<gene>
    <name evidence="2" type="ORF">BK131_09025</name>
</gene>
<protein>
    <submittedName>
        <fullName evidence="2">Uncharacterized protein</fullName>
    </submittedName>
</protein>
<comment type="caution">
    <text evidence="2">The sequence shown here is derived from an EMBL/GenBank/DDBJ whole genome shotgun (WGS) entry which is preliminary data.</text>
</comment>
<evidence type="ECO:0000313" key="2">
    <source>
        <dbReference type="EMBL" id="OMF15039.1"/>
    </source>
</evidence>
<sequence>MTRTVQDVKFALHTIMDKLVGNHSEPFSTEEIEILIFAFESNILFDNVAHKFLPSLKGLPEIHEADSSGVESEDEASEQEQSYQENLITERSDMVKSILLTVFKENIFYDVKIRFGA</sequence>
<feature type="region of interest" description="Disordered" evidence="1">
    <location>
        <begin position="64"/>
        <end position="85"/>
    </location>
</feature>
<evidence type="ECO:0000256" key="1">
    <source>
        <dbReference type="SAM" id="MobiDB-lite"/>
    </source>
</evidence>
<reference evidence="2 3" key="1">
    <citation type="submission" date="2016-11" db="EMBL/GenBank/DDBJ databases">
        <title>Paenibacillus species isolates.</title>
        <authorList>
            <person name="Beno S.M."/>
        </authorList>
    </citation>
    <scope>NUCLEOTIDE SEQUENCE [LARGE SCALE GENOMIC DNA]</scope>
    <source>
        <strain evidence="2 3">FSL H8-0246</strain>
    </source>
</reference>
<name>A0A1R1BZ06_PAEAM</name>